<accession>A0AAW0CFT4</accession>
<dbReference type="Proteomes" id="UP001383192">
    <property type="component" value="Unassembled WGS sequence"/>
</dbReference>
<evidence type="ECO:0000313" key="2">
    <source>
        <dbReference type="EMBL" id="KAK7036481.1"/>
    </source>
</evidence>
<proteinExistence type="predicted"/>
<feature type="compositionally biased region" description="Polar residues" evidence="1">
    <location>
        <begin position="1"/>
        <end position="12"/>
    </location>
</feature>
<dbReference type="AlphaFoldDB" id="A0AAW0CFT4"/>
<gene>
    <name evidence="2" type="ORF">VNI00_011678</name>
</gene>
<comment type="caution">
    <text evidence="2">The sequence shown here is derived from an EMBL/GenBank/DDBJ whole genome shotgun (WGS) entry which is preliminary data.</text>
</comment>
<keyword evidence="3" id="KW-1185">Reference proteome</keyword>
<name>A0AAW0CFT4_9AGAR</name>
<feature type="region of interest" description="Disordered" evidence="1">
    <location>
        <begin position="1"/>
        <end position="27"/>
    </location>
</feature>
<feature type="compositionally biased region" description="Basic and acidic residues" evidence="1">
    <location>
        <begin position="13"/>
        <end position="27"/>
    </location>
</feature>
<reference evidence="2 3" key="1">
    <citation type="submission" date="2024-01" db="EMBL/GenBank/DDBJ databases">
        <title>A draft genome for a cacao thread blight-causing isolate of Paramarasmius palmivorus.</title>
        <authorList>
            <person name="Baruah I.K."/>
            <person name="Bukari Y."/>
            <person name="Amoako-Attah I."/>
            <person name="Meinhardt L.W."/>
            <person name="Bailey B.A."/>
            <person name="Cohen S.P."/>
        </authorList>
    </citation>
    <scope>NUCLEOTIDE SEQUENCE [LARGE SCALE GENOMIC DNA]</scope>
    <source>
        <strain evidence="2 3">GH-12</strain>
    </source>
</reference>
<sequence>MQGGSTDTLSSVHTEDDAHAHLEDNDHVTQVHRIAARQSISRAIGNVIPRRLSRARSRPVLAEGDSMVIGVSIQAATVEASEVDEELPTSTVVSAATSLKDKSSKSSLKSDSVSGGGGWVARAKSFTSKLRRKSKQQLTDPVT</sequence>
<organism evidence="2 3">
    <name type="scientific">Paramarasmius palmivorus</name>
    <dbReference type="NCBI Taxonomy" id="297713"/>
    <lineage>
        <taxon>Eukaryota</taxon>
        <taxon>Fungi</taxon>
        <taxon>Dikarya</taxon>
        <taxon>Basidiomycota</taxon>
        <taxon>Agaricomycotina</taxon>
        <taxon>Agaricomycetes</taxon>
        <taxon>Agaricomycetidae</taxon>
        <taxon>Agaricales</taxon>
        <taxon>Marasmiineae</taxon>
        <taxon>Marasmiaceae</taxon>
        <taxon>Paramarasmius</taxon>
    </lineage>
</organism>
<protein>
    <submittedName>
        <fullName evidence="2">Uncharacterized protein</fullName>
    </submittedName>
</protein>
<evidence type="ECO:0000256" key="1">
    <source>
        <dbReference type="SAM" id="MobiDB-lite"/>
    </source>
</evidence>
<dbReference type="EMBL" id="JAYKXP010000051">
    <property type="protein sequence ID" value="KAK7036481.1"/>
    <property type="molecule type" value="Genomic_DNA"/>
</dbReference>
<evidence type="ECO:0000313" key="3">
    <source>
        <dbReference type="Proteomes" id="UP001383192"/>
    </source>
</evidence>
<feature type="region of interest" description="Disordered" evidence="1">
    <location>
        <begin position="96"/>
        <end position="119"/>
    </location>
</feature>